<evidence type="ECO:0000313" key="3">
    <source>
        <dbReference type="Proteomes" id="UP000499080"/>
    </source>
</evidence>
<keyword evidence="3" id="KW-1185">Reference proteome</keyword>
<protein>
    <submittedName>
        <fullName evidence="2">Uncharacterized protein</fullName>
    </submittedName>
</protein>
<name>A0A4Y2HI86_ARAVE</name>
<evidence type="ECO:0000256" key="1">
    <source>
        <dbReference type="SAM" id="MobiDB-lite"/>
    </source>
</evidence>
<dbReference type="AlphaFoldDB" id="A0A4Y2HI86"/>
<sequence>MALEGDGDDRPQALRALLQVPDSPEAQSQAPDAAPSPEKTYIPSLIKINFHKTPISEQSSETGPGHFFVSLGLFLQAVDAQTTLYSSRRQNAWPQQVKRCFSVSPRQRQFPLEIDIVTRLAYVLCSRLSGFP</sequence>
<feature type="region of interest" description="Disordered" evidence="1">
    <location>
        <begin position="1"/>
        <end position="38"/>
    </location>
</feature>
<dbReference type="Proteomes" id="UP000499080">
    <property type="component" value="Unassembled WGS sequence"/>
</dbReference>
<organism evidence="2 3">
    <name type="scientific">Araneus ventricosus</name>
    <name type="common">Orbweaver spider</name>
    <name type="synonym">Epeira ventricosa</name>
    <dbReference type="NCBI Taxonomy" id="182803"/>
    <lineage>
        <taxon>Eukaryota</taxon>
        <taxon>Metazoa</taxon>
        <taxon>Ecdysozoa</taxon>
        <taxon>Arthropoda</taxon>
        <taxon>Chelicerata</taxon>
        <taxon>Arachnida</taxon>
        <taxon>Araneae</taxon>
        <taxon>Araneomorphae</taxon>
        <taxon>Entelegynae</taxon>
        <taxon>Araneoidea</taxon>
        <taxon>Araneidae</taxon>
        <taxon>Araneus</taxon>
    </lineage>
</organism>
<comment type="caution">
    <text evidence="2">The sequence shown here is derived from an EMBL/GenBank/DDBJ whole genome shotgun (WGS) entry which is preliminary data.</text>
</comment>
<gene>
    <name evidence="2" type="ORF">AVEN_106240_1</name>
</gene>
<feature type="compositionally biased region" description="Low complexity" evidence="1">
    <location>
        <begin position="23"/>
        <end position="38"/>
    </location>
</feature>
<proteinExistence type="predicted"/>
<reference evidence="2 3" key="1">
    <citation type="journal article" date="2019" name="Sci. Rep.">
        <title>Orb-weaving spider Araneus ventricosus genome elucidates the spidroin gene catalogue.</title>
        <authorList>
            <person name="Kono N."/>
            <person name="Nakamura H."/>
            <person name="Ohtoshi R."/>
            <person name="Moran D.A.P."/>
            <person name="Shinohara A."/>
            <person name="Yoshida Y."/>
            <person name="Fujiwara M."/>
            <person name="Mori M."/>
            <person name="Tomita M."/>
            <person name="Arakawa K."/>
        </authorList>
    </citation>
    <scope>NUCLEOTIDE SEQUENCE [LARGE SCALE GENOMIC DNA]</scope>
</reference>
<dbReference type="EMBL" id="BGPR01001954">
    <property type="protein sequence ID" value="GBM64969.1"/>
    <property type="molecule type" value="Genomic_DNA"/>
</dbReference>
<accession>A0A4Y2HI86</accession>
<evidence type="ECO:0000313" key="2">
    <source>
        <dbReference type="EMBL" id="GBM64969.1"/>
    </source>
</evidence>